<dbReference type="Gene3D" id="2.60.40.2250">
    <property type="match status" value="1"/>
</dbReference>
<dbReference type="PANTHER" id="PTHR33490">
    <property type="entry name" value="BLR5614 PROTEIN-RELATED"/>
    <property type="match status" value="1"/>
</dbReference>
<reference evidence="2 3" key="1">
    <citation type="submission" date="2016-02" db="EMBL/GenBank/DDBJ databases">
        <title>Genome sequencing of a beta-galactosidase producing bacteria Rhizobium sp. 59.</title>
        <authorList>
            <person name="Wang D."/>
            <person name="Kot W."/>
            <person name="Qin Y."/>
            <person name="Hansen L."/>
            <person name="Naqvi K."/>
            <person name="Rensing C."/>
        </authorList>
    </citation>
    <scope>NUCLEOTIDE SEQUENCE [LARGE SCALE GENOMIC DNA]</scope>
    <source>
        <strain evidence="2 3">59</strain>
    </source>
</reference>
<dbReference type="Pfam" id="PF01841">
    <property type="entry name" value="Transglut_core"/>
    <property type="match status" value="1"/>
</dbReference>
<name>A0A657LPG7_9HYPH</name>
<organism evidence="2 3">
    <name type="scientific">Pararhizobium antarcticum</name>
    <dbReference type="NCBI Taxonomy" id="1798805"/>
    <lineage>
        <taxon>Bacteria</taxon>
        <taxon>Pseudomonadati</taxon>
        <taxon>Pseudomonadota</taxon>
        <taxon>Alphaproteobacteria</taxon>
        <taxon>Hyphomicrobiales</taxon>
        <taxon>Rhizobiaceae</taxon>
        <taxon>Rhizobium/Agrobacterium group</taxon>
        <taxon>Pararhizobium</taxon>
    </lineage>
</organism>
<dbReference type="Gene3D" id="3.10.620.30">
    <property type="match status" value="1"/>
</dbReference>
<evidence type="ECO:0000313" key="3">
    <source>
        <dbReference type="Proteomes" id="UP000182661"/>
    </source>
</evidence>
<gene>
    <name evidence="2" type="ORF">AX760_06640</name>
</gene>
<dbReference type="RefSeq" id="WP_071835062.1">
    <property type="nucleotide sequence ID" value="NZ_LSRP01000118.1"/>
</dbReference>
<dbReference type="Proteomes" id="UP000182661">
    <property type="component" value="Unassembled WGS sequence"/>
</dbReference>
<dbReference type="AlphaFoldDB" id="A0A657LPG7"/>
<dbReference type="InterPro" id="IPR002931">
    <property type="entry name" value="Transglutaminase-like"/>
</dbReference>
<keyword evidence="3" id="KW-1185">Reference proteome</keyword>
<dbReference type="EMBL" id="LSRP01000118">
    <property type="protein sequence ID" value="OJF92388.1"/>
    <property type="molecule type" value="Genomic_DNA"/>
</dbReference>
<protein>
    <submittedName>
        <fullName evidence="2">Transglutaminase</fullName>
    </submittedName>
</protein>
<dbReference type="InterPro" id="IPR038765">
    <property type="entry name" value="Papain-like_cys_pep_sf"/>
</dbReference>
<evidence type="ECO:0000259" key="1">
    <source>
        <dbReference type="SMART" id="SM00460"/>
    </source>
</evidence>
<dbReference type="PANTHER" id="PTHR33490:SF12">
    <property type="entry name" value="BLL5557 PROTEIN"/>
    <property type="match status" value="1"/>
</dbReference>
<comment type="caution">
    <text evidence="2">The sequence shown here is derived from an EMBL/GenBank/DDBJ whole genome shotgun (WGS) entry which is preliminary data.</text>
</comment>
<sequence length="310" mass="35259">MFIRFGYEIGIHCEQPTPMMTYLSVDRDRRHAVVSERGPIALPAIPMSEISDPFGNICMRMVVPQGGVHLSYDAVIRDSGFPDPVNVEAQAVPIEKLPAACLPYLSASRYCETDRFGSLAWRLFGEVEPGWARVQAICDYVHERLLFSYGYAATLRTAMEAHDARVGVSRDYAHLAVTLCRAMNMPARYVNGYMGDIGVPENPAPMDFNAWFEVYLGDRWYTFDARNNARRIGRIVVARGRDAADIPLIQTFGKHELTTFTVWTYKETDAALTRPHQAADVSLLTPWFSERWARHVQEREHQHEHDHSPQ</sequence>
<dbReference type="SUPFAM" id="SSF54001">
    <property type="entry name" value="Cysteine proteinases"/>
    <property type="match status" value="1"/>
</dbReference>
<proteinExistence type="predicted"/>
<accession>A0A657LPG7</accession>
<feature type="domain" description="Transglutaminase-like" evidence="1">
    <location>
        <begin position="161"/>
        <end position="227"/>
    </location>
</feature>
<dbReference type="SMART" id="SM00460">
    <property type="entry name" value="TGc"/>
    <property type="match status" value="1"/>
</dbReference>
<dbReference type="OrthoDB" id="5438043at2"/>
<evidence type="ECO:0000313" key="2">
    <source>
        <dbReference type="EMBL" id="OJF92388.1"/>
    </source>
</evidence>